<dbReference type="Proteomes" id="UP001390339">
    <property type="component" value="Unassembled WGS sequence"/>
</dbReference>
<evidence type="ECO:0000313" key="3">
    <source>
        <dbReference type="EMBL" id="KAK8861883.1"/>
    </source>
</evidence>
<organism evidence="3 4">
    <name type="scientific">Apiospora arundinis</name>
    <dbReference type="NCBI Taxonomy" id="335852"/>
    <lineage>
        <taxon>Eukaryota</taxon>
        <taxon>Fungi</taxon>
        <taxon>Dikarya</taxon>
        <taxon>Ascomycota</taxon>
        <taxon>Pezizomycotina</taxon>
        <taxon>Sordariomycetes</taxon>
        <taxon>Xylariomycetidae</taxon>
        <taxon>Amphisphaeriales</taxon>
        <taxon>Apiosporaceae</taxon>
        <taxon>Apiospora</taxon>
    </lineage>
</organism>
<dbReference type="PANTHER" id="PTHR47797:SF5">
    <property type="entry name" value="CELLOBIOSE DEHYDROGENASE CYTOCHROME DOMAIN-CONTAINING PROTEIN"/>
    <property type="match status" value="1"/>
</dbReference>
<name>A0ABR2IF02_9PEZI</name>
<dbReference type="PANTHER" id="PTHR47797">
    <property type="entry name" value="DEHYDROGENASE, PUTATIVE (AFU_ORTHOLOGUE AFUA_8G05805)-RELATED"/>
    <property type="match status" value="1"/>
</dbReference>
<accession>A0ABR2IF02</accession>
<proteinExistence type="predicted"/>
<comment type="caution">
    <text evidence="3">The sequence shown here is derived from an EMBL/GenBank/DDBJ whole genome shotgun (WGS) entry which is preliminary data.</text>
</comment>
<dbReference type="InterPro" id="IPR015920">
    <property type="entry name" value="Cellobiose_DH-like_cyt"/>
</dbReference>
<dbReference type="CDD" id="cd09630">
    <property type="entry name" value="CDH_like_cytochrome"/>
    <property type="match status" value="1"/>
</dbReference>
<evidence type="ECO:0000259" key="2">
    <source>
        <dbReference type="Pfam" id="PF16010"/>
    </source>
</evidence>
<protein>
    <submittedName>
        <fullName evidence="3">Iron reductase domain protein</fullName>
    </submittedName>
</protein>
<sequence>MQFSMAALLAYASSSATAGKYCDAATGVCYSEVSASNATYRVAIPNVNAAPFDILLQIVAPKSVGWAGIAWGGHMAENPLTLGWANGKESTVVSSRWATGHTMPGPYQGASYEVLKGSGSNDTHWTLTTLCHGCSQWKTDNGTVVQGLDPAATAPINVAFALSAKAPTQPANNASAIGFHSAKGPLKLDLAAAKTDLFDEYVQALM</sequence>
<dbReference type="EMBL" id="JAPCWZ010000005">
    <property type="protein sequence ID" value="KAK8861883.1"/>
    <property type="molecule type" value="Genomic_DNA"/>
</dbReference>
<dbReference type="SUPFAM" id="SSF49344">
    <property type="entry name" value="CBD9-like"/>
    <property type="match status" value="1"/>
</dbReference>
<keyword evidence="1" id="KW-0732">Signal</keyword>
<gene>
    <name evidence="3" type="ORF">PGQ11_008118</name>
</gene>
<evidence type="ECO:0000313" key="4">
    <source>
        <dbReference type="Proteomes" id="UP001390339"/>
    </source>
</evidence>
<dbReference type="Gene3D" id="2.60.40.1210">
    <property type="entry name" value="Cellobiose dehydrogenase, cytochrome domain"/>
    <property type="match status" value="1"/>
</dbReference>
<keyword evidence="4" id="KW-1185">Reference proteome</keyword>
<reference evidence="3 4" key="1">
    <citation type="journal article" date="2024" name="IMA Fungus">
        <title>Apiospora arundinis, a panoply of carbohydrate-active enzymes and secondary metabolites.</title>
        <authorList>
            <person name="Sorensen T."/>
            <person name="Petersen C."/>
            <person name="Muurmann A.T."/>
            <person name="Christiansen J.V."/>
            <person name="Brundto M.L."/>
            <person name="Overgaard C.K."/>
            <person name="Boysen A.T."/>
            <person name="Wollenberg R.D."/>
            <person name="Larsen T.O."/>
            <person name="Sorensen J.L."/>
            <person name="Nielsen K.L."/>
            <person name="Sondergaard T.E."/>
        </authorList>
    </citation>
    <scope>NUCLEOTIDE SEQUENCE [LARGE SCALE GENOMIC DNA]</scope>
    <source>
        <strain evidence="3 4">AAU 773</strain>
    </source>
</reference>
<feature type="signal peptide" evidence="1">
    <location>
        <begin position="1"/>
        <end position="18"/>
    </location>
</feature>
<evidence type="ECO:0000256" key="1">
    <source>
        <dbReference type="SAM" id="SignalP"/>
    </source>
</evidence>
<dbReference type="Pfam" id="PF16010">
    <property type="entry name" value="CDH-cyt"/>
    <property type="match status" value="1"/>
</dbReference>
<feature type="domain" description="Cellobiose dehydrogenase-like cytochrome" evidence="2">
    <location>
        <begin position="21"/>
        <end position="199"/>
    </location>
</feature>
<feature type="chain" id="PRO_5045358670" evidence="1">
    <location>
        <begin position="19"/>
        <end position="206"/>
    </location>
</feature>